<dbReference type="GO" id="GO:0071949">
    <property type="term" value="F:FAD binding"/>
    <property type="evidence" value="ECO:0007669"/>
    <property type="project" value="TreeGrafter"/>
</dbReference>
<dbReference type="PANTHER" id="PTHR11455">
    <property type="entry name" value="CRYPTOCHROME"/>
    <property type="match status" value="1"/>
</dbReference>
<dbReference type="EC" id="4.1.99.3" evidence="7"/>
<dbReference type="InterPro" id="IPR006050">
    <property type="entry name" value="DNA_photolyase_N"/>
</dbReference>
<evidence type="ECO:0000256" key="2">
    <source>
        <dbReference type="ARBA" id="ARBA00022827"/>
    </source>
</evidence>
<evidence type="ECO:0000256" key="5">
    <source>
        <dbReference type="RuleBase" id="RU004182"/>
    </source>
</evidence>
<protein>
    <submittedName>
        <fullName evidence="7">Deoxyribodipyrimidine photo-lyase</fullName>
        <ecNumber evidence="7">4.1.99.3</ecNumber>
    </submittedName>
</protein>
<dbReference type="Pfam" id="PF00875">
    <property type="entry name" value="DNA_photolyase"/>
    <property type="match status" value="1"/>
</dbReference>
<reference evidence="7 8" key="1">
    <citation type="journal article" date="2013" name="Int. J. Syst. Evol. Microbiol.">
        <title>Ilumatobacter nonamiense sp. nov. and Ilumatobacter coccineum sp. nov., isolated from seashore sand.</title>
        <authorList>
            <person name="Matsumoto A."/>
            <person name="Kasai H."/>
            <person name="Matsuo Y."/>
            <person name="Shizuri Y."/>
            <person name="Ichikawa N."/>
            <person name="Fujita N."/>
            <person name="Omura S."/>
            <person name="Takahashi Y."/>
        </authorList>
    </citation>
    <scope>NUCLEOTIDE SEQUENCE [LARGE SCALE GENOMIC DNA]</scope>
    <source>
        <strain evidence="8">NBRC 103263 / KCTC 29153 / YM16-304</strain>
    </source>
</reference>
<dbReference type="GO" id="GO:0006139">
    <property type="term" value="P:nucleobase-containing compound metabolic process"/>
    <property type="evidence" value="ECO:0007669"/>
    <property type="project" value="UniProtKB-ARBA"/>
</dbReference>
<feature type="binding site" evidence="4">
    <location>
        <position position="226"/>
    </location>
    <ligand>
        <name>FAD</name>
        <dbReference type="ChEBI" id="CHEBI:57692"/>
    </ligand>
</feature>
<feature type="binding site" evidence="4">
    <location>
        <begin position="375"/>
        <end position="377"/>
    </location>
    <ligand>
        <name>FAD</name>
        <dbReference type="ChEBI" id="CHEBI:57692"/>
    </ligand>
</feature>
<comment type="similarity">
    <text evidence="5">Belongs to the DNA photolyase family.</text>
</comment>
<evidence type="ECO:0000256" key="3">
    <source>
        <dbReference type="ARBA" id="ARBA00022991"/>
    </source>
</evidence>
<keyword evidence="1 4" id="KW-0285">Flavoprotein</keyword>
<dbReference type="AlphaFoldDB" id="A0A6C7E352"/>
<feature type="binding site" evidence="4">
    <location>
        <begin position="275"/>
        <end position="282"/>
    </location>
    <ligand>
        <name>FAD</name>
        <dbReference type="ChEBI" id="CHEBI:57692"/>
    </ligand>
</feature>
<evidence type="ECO:0000313" key="8">
    <source>
        <dbReference type="Proteomes" id="UP000011863"/>
    </source>
</evidence>
<dbReference type="PROSITE" id="PS00691">
    <property type="entry name" value="DNA_PHOTOLYASES_1_2"/>
    <property type="match status" value="1"/>
</dbReference>
<feature type="domain" description="Photolyase/cryptochrome alpha/beta" evidence="6">
    <location>
        <begin position="4"/>
        <end position="131"/>
    </location>
</feature>
<accession>A0A6C7E352</accession>
<dbReference type="InterPro" id="IPR018394">
    <property type="entry name" value="DNA_photolyase_1_CS_C"/>
</dbReference>
<dbReference type="InterPro" id="IPR036134">
    <property type="entry name" value="Crypto/Photolyase_FAD-like_sf"/>
</dbReference>
<proteinExistence type="inferred from homology"/>
<dbReference type="PROSITE" id="PS51645">
    <property type="entry name" value="PHR_CRY_ALPHA_BETA"/>
    <property type="match status" value="1"/>
</dbReference>
<dbReference type="InterPro" id="IPR036155">
    <property type="entry name" value="Crypto/Photolyase_N_sf"/>
</dbReference>
<feature type="binding site" evidence="4">
    <location>
        <begin position="238"/>
        <end position="242"/>
    </location>
    <ligand>
        <name>FAD</name>
        <dbReference type="ChEBI" id="CHEBI:57692"/>
    </ligand>
</feature>
<dbReference type="EMBL" id="AP012057">
    <property type="protein sequence ID" value="BAN02424.1"/>
    <property type="molecule type" value="Genomic_DNA"/>
</dbReference>
<keyword evidence="3 5" id="KW-0157">Chromophore</keyword>
<dbReference type="KEGG" id="aym:YM304_21100"/>
<evidence type="ECO:0000256" key="1">
    <source>
        <dbReference type="ARBA" id="ARBA00022630"/>
    </source>
</evidence>
<keyword evidence="8" id="KW-1185">Reference proteome</keyword>
<evidence type="ECO:0000256" key="4">
    <source>
        <dbReference type="PIRSR" id="PIRSR602081-1"/>
    </source>
</evidence>
<dbReference type="Proteomes" id="UP000011863">
    <property type="component" value="Chromosome"/>
</dbReference>
<dbReference type="PANTHER" id="PTHR11455:SF9">
    <property type="entry name" value="CRYPTOCHROME CIRCADIAN CLOCK 5 ISOFORM X1"/>
    <property type="match status" value="1"/>
</dbReference>
<organism evidence="7 8">
    <name type="scientific">Ilumatobacter coccineus (strain NBRC 103263 / KCTC 29153 / YM16-304)</name>
    <dbReference type="NCBI Taxonomy" id="1313172"/>
    <lineage>
        <taxon>Bacteria</taxon>
        <taxon>Bacillati</taxon>
        <taxon>Actinomycetota</taxon>
        <taxon>Acidimicrobiia</taxon>
        <taxon>Acidimicrobiales</taxon>
        <taxon>Ilumatobacteraceae</taxon>
        <taxon>Ilumatobacter</taxon>
    </lineage>
</organism>
<dbReference type="Pfam" id="PF03441">
    <property type="entry name" value="FAD_binding_7"/>
    <property type="match status" value="1"/>
</dbReference>
<dbReference type="InterPro" id="IPR014729">
    <property type="entry name" value="Rossmann-like_a/b/a_fold"/>
</dbReference>
<feature type="binding site" evidence="4">
    <location>
        <position position="272"/>
    </location>
    <ligand>
        <name>FAD</name>
        <dbReference type="ChEBI" id="CHEBI:57692"/>
    </ligand>
</feature>
<dbReference type="InterPro" id="IPR005101">
    <property type="entry name" value="Cryptochr/Photolyase_FAD-bd"/>
</dbReference>
<comment type="cofactor">
    <cofactor evidence="4">
        <name>FAD</name>
        <dbReference type="ChEBI" id="CHEBI:57692"/>
    </cofactor>
    <text evidence="4">Binds 1 FAD per subunit.</text>
</comment>
<keyword evidence="7" id="KW-0456">Lyase</keyword>
<dbReference type="GO" id="GO:0003677">
    <property type="term" value="F:DNA binding"/>
    <property type="evidence" value="ECO:0007669"/>
    <property type="project" value="TreeGrafter"/>
</dbReference>
<gene>
    <name evidence="7" type="primary">phr</name>
    <name evidence="7" type="ORF">YM304_21100</name>
</gene>
<dbReference type="Gene3D" id="3.40.50.620">
    <property type="entry name" value="HUPs"/>
    <property type="match status" value="1"/>
</dbReference>
<sequence length="449" mass="49798">MAGKRTIMWFRRDLRLADNPALLAAGADGAEVVPVFVIDPTFEASGDVRLAYLHDVLTALDESIRSIAGTGLVLRHGDPTAVIPALAEELDASAVFVSRDYSPYGRERDAVVAEALDGSGRTLRGVGSPYAVPPGNVLKDDGTPYAVFTPFSKVWRRTGWERPFAMPDDLRWSGSTGVDSEPMFDRPDPGIELPAAGERAALDRWQRFVQPGGAADGTDRSRVDAYDELRDRPALTGTSQLSPDLKWGTIHPRTLLADLDASGEGSRGHTVFSSELAWRDFYSDVLFQRPESAWNNLNPKLDSIEVDTDASARAKFDLWSRGETGFGIVDAGMRQLSATGWMHNRVRMIVASFLVKDLHLPWQWGARWFMQHLVDGDLASNNHGWQWAAGTGTDAAPYFRVFNPTTQRERYDRDGSYVERWVPEPTEPMLDHKAEREEALRRLAVATGK</sequence>
<dbReference type="OrthoDB" id="9772484at2"/>
<evidence type="ECO:0000259" key="6">
    <source>
        <dbReference type="PROSITE" id="PS51645"/>
    </source>
</evidence>
<dbReference type="Gene3D" id="1.25.40.80">
    <property type="match status" value="1"/>
</dbReference>
<keyword evidence="2 4" id="KW-0274">FAD</keyword>
<dbReference type="GO" id="GO:0003904">
    <property type="term" value="F:deoxyribodipyrimidine photo-lyase activity"/>
    <property type="evidence" value="ECO:0007669"/>
    <property type="project" value="UniProtKB-EC"/>
</dbReference>
<dbReference type="Gene3D" id="1.10.579.10">
    <property type="entry name" value="DNA Cyclobutane Dipyrimidine Photolyase, subunit A, domain 3"/>
    <property type="match status" value="1"/>
</dbReference>
<evidence type="ECO:0000313" key="7">
    <source>
        <dbReference type="EMBL" id="BAN02424.1"/>
    </source>
</evidence>
<name>A0A6C7E352_ILUCY</name>
<dbReference type="PRINTS" id="PR00147">
    <property type="entry name" value="DNAPHOTLYASE"/>
</dbReference>
<dbReference type="RefSeq" id="WP_015441671.1">
    <property type="nucleotide sequence ID" value="NC_020520.1"/>
</dbReference>
<dbReference type="SUPFAM" id="SSF48173">
    <property type="entry name" value="Cryptochrome/photolyase FAD-binding domain"/>
    <property type="match status" value="1"/>
</dbReference>
<dbReference type="GO" id="GO:0009416">
    <property type="term" value="P:response to light stimulus"/>
    <property type="evidence" value="ECO:0007669"/>
    <property type="project" value="TreeGrafter"/>
</dbReference>
<dbReference type="GO" id="GO:0006950">
    <property type="term" value="P:response to stress"/>
    <property type="evidence" value="ECO:0007669"/>
    <property type="project" value="UniProtKB-ARBA"/>
</dbReference>
<dbReference type="SUPFAM" id="SSF52425">
    <property type="entry name" value="Cryptochrome/photolyase, N-terminal domain"/>
    <property type="match status" value="1"/>
</dbReference>
<dbReference type="InterPro" id="IPR002081">
    <property type="entry name" value="Cryptochrome/DNA_photolyase_1"/>
</dbReference>